<dbReference type="Proteomes" id="UP001171902">
    <property type="component" value="Unassembled WGS sequence"/>
</dbReference>
<keyword evidence="3" id="KW-1185">Reference proteome</keyword>
<dbReference type="InterPro" id="IPR013517">
    <property type="entry name" value="FG-GAP"/>
</dbReference>
<dbReference type="InterPro" id="IPR028994">
    <property type="entry name" value="Integrin_alpha_N"/>
</dbReference>
<dbReference type="InterPro" id="IPR006311">
    <property type="entry name" value="TAT_signal"/>
</dbReference>
<dbReference type="PANTHER" id="PTHR44103:SF1">
    <property type="entry name" value="PROPROTEIN CONVERTASE P"/>
    <property type="match status" value="1"/>
</dbReference>
<accession>A0ABT7YR48</accession>
<comment type="caution">
    <text evidence="2">The sequence shown here is derived from an EMBL/GenBank/DDBJ whole genome shotgun (WGS) entry which is preliminary data.</text>
</comment>
<dbReference type="PROSITE" id="PS51318">
    <property type="entry name" value="TAT"/>
    <property type="match status" value="1"/>
</dbReference>
<dbReference type="Pfam" id="PF13517">
    <property type="entry name" value="FG-GAP_3"/>
    <property type="match status" value="2"/>
</dbReference>
<dbReference type="SUPFAM" id="SSF69318">
    <property type="entry name" value="Integrin alpha N-terminal domain"/>
    <property type="match status" value="2"/>
</dbReference>
<evidence type="ECO:0000256" key="1">
    <source>
        <dbReference type="ARBA" id="ARBA00022729"/>
    </source>
</evidence>
<protein>
    <submittedName>
        <fullName evidence="2">VCBS repeat-containing protein</fullName>
    </submittedName>
</protein>
<dbReference type="PANTHER" id="PTHR44103">
    <property type="entry name" value="PROPROTEIN CONVERTASE P"/>
    <property type="match status" value="1"/>
</dbReference>
<reference evidence="2" key="1">
    <citation type="submission" date="2023-06" db="EMBL/GenBank/DDBJ databases">
        <title>Gycomyces niveus sp.nov., a novel actinomycete isolated from soil in Shouguang.</title>
        <authorList>
            <person name="Yang X."/>
            <person name="Zhao J."/>
        </authorList>
    </citation>
    <scope>NUCLEOTIDE SEQUENCE</scope>
    <source>
        <strain evidence="2">NEAU C2</strain>
    </source>
</reference>
<evidence type="ECO:0000313" key="3">
    <source>
        <dbReference type="Proteomes" id="UP001171902"/>
    </source>
</evidence>
<sequence>MSPDSPRARRAGLRLLAAAAAGCTAAAAFAVPASAADIPGIEGDPVAALQLTPDLDNPEMAPSSMTVDYTPATPGDTATHAVVTELVFDDPYGVLDITTADPACDVSAPATIVCASDAGPHTEFLFEVLPASSAEDDTIDYTFKATVDGTDVAGSSGAFGVVSDYDVHNPYAHGDFAVTEVGSGDSVKVKPVFYQDFDLAPTAAAVVISFTNPLPGGDLNTSGLAKPVDSYNNCRTVYDGATATGVECVITDFTDAKGQFLTLATGMLYDISSGMVGPLDVCDCRYSVSTINADALAEYDDLSWTGTTLELTTAPAGWDGAEESIAYYWGGVTLTTKDRTYDLEVSETFIEGMVGNTVTVTTKIENNGPAGGPDLNPESDSYLVRAQLPEGTELVRVDSDSGNAWDCYGPDELDEVYAATTTALERFDFACALDKFGFGARPDITYTVKITDTTAFQGAVEIGAVYEGDFEGNPESDFALIYSDAYEARYDYNQDDHEDLLVIRKSDGALRLYPGTSAGTYGSALTVATGWAKMDIVMAGDLTGDDLPDLVARDNTTGTLYTYPGNGTGGLRARITVGTGWGKVGQISVGYYDGDGIPDLYATSYADGNLYYYPGLGNGKFGAREFLSEQWDGMDVITSIGDVDNDGYDEFLSRWNFDGHYYIFSSQGEVYELNQALHTYGNRFEQTVGVGDLDRDGSPDFAAADLQTGELLVRSFDPNASSEMRSTVVGKNGWNTVRLPVTVLDRNYDIDYDGYSDFFAQRKSDGDLFLYWGTGKGHGERVNICDNCNGITMTIPGGDYTSDGRTDMLIRTYAGELRTIAGSDASEPGFQWDPYIAVGPGWNAMGTITGGHDYNSDGKDDLIAVHSSTGNLYLYPGRGDGTFGSRALIGNGWSAMREVTAVGDLDHNGHADMLAISKSDSCLYFYNGTGSGKFKSRVKVGCGWKTYEAITAVGDFNRDGHADFFSRRTDGILFLYPGNGTGGHGSRVTIGNGWNAMNIA</sequence>
<dbReference type="RefSeq" id="WP_289957669.1">
    <property type="nucleotide sequence ID" value="NZ_JAUEMJ010000003.1"/>
</dbReference>
<gene>
    <name evidence="2" type="ORF">QWI33_13535</name>
</gene>
<dbReference type="Gene3D" id="2.130.10.130">
    <property type="entry name" value="Integrin alpha, N-terminal"/>
    <property type="match status" value="2"/>
</dbReference>
<dbReference type="EMBL" id="JAUEMJ010000003">
    <property type="protein sequence ID" value="MDN3240753.1"/>
    <property type="molecule type" value="Genomic_DNA"/>
</dbReference>
<organism evidence="2 3">
    <name type="scientific">Glycomyces tritici</name>
    <dbReference type="NCBI Taxonomy" id="2665176"/>
    <lineage>
        <taxon>Bacteria</taxon>
        <taxon>Bacillati</taxon>
        <taxon>Actinomycetota</taxon>
        <taxon>Actinomycetes</taxon>
        <taxon>Glycomycetales</taxon>
        <taxon>Glycomycetaceae</taxon>
        <taxon>Glycomyces</taxon>
    </lineage>
</organism>
<name>A0ABT7YR48_9ACTN</name>
<evidence type="ECO:0000313" key="2">
    <source>
        <dbReference type="EMBL" id="MDN3240753.1"/>
    </source>
</evidence>
<keyword evidence="1" id="KW-0732">Signal</keyword>
<proteinExistence type="predicted"/>